<dbReference type="GO" id="GO:0005737">
    <property type="term" value="C:cytoplasm"/>
    <property type="evidence" value="ECO:0007669"/>
    <property type="project" value="TreeGrafter"/>
</dbReference>
<evidence type="ECO:0000259" key="4">
    <source>
        <dbReference type="PROSITE" id="PS50303"/>
    </source>
</evidence>
<dbReference type="HOGENOM" id="CLU_475795_0_0_1"/>
<proteinExistence type="predicted"/>
<dbReference type="Proteomes" id="UP000016088">
    <property type="component" value="Unassembled WGS sequence"/>
</dbReference>
<feature type="repeat" description="Pumilio" evidence="2">
    <location>
        <begin position="314"/>
        <end position="349"/>
    </location>
</feature>
<gene>
    <name evidence="5" type="ORF">SOCG_04314</name>
</gene>
<feature type="compositionally biased region" description="Polar residues" evidence="3">
    <location>
        <begin position="214"/>
        <end position="224"/>
    </location>
</feature>
<dbReference type="PANTHER" id="PTHR12537:SF189">
    <property type="entry name" value="MEIOTIC PUF FAMILY PROTEIN 1"/>
    <property type="match status" value="1"/>
</dbReference>
<feature type="repeat" description="Pumilio" evidence="2">
    <location>
        <begin position="278"/>
        <end position="313"/>
    </location>
</feature>
<feature type="region of interest" description="Disordered" evidence="3">
    <location>
        <begin position="1"/>
        <end position="25"/>
    </location>
</feature>
<feature type="repeat" description="Pumilio" evidence="2">
    <location>
        <begin position="390"/>
        <end position="425"/>
    </location>
</feature>
<dbReference type="Gene3D" id="1.25.10.10">
    <property type="entry name" value="Leucine-rich Repeat Variant"/>
    <property type="match status" value="1"/>
</dbReference>
<dbReference type="InterPro" id="IPR001313">
    <property type="entry name" value="Pumilio_RNA-bd_rpt"/>
</dbReference>
<dbReference type="PANTHER" id="PTHR12537">
    <property type="entry name" value="RNA BINDING PROTEIN PUMILIO-RELATED"/>
    <property type="match status" value="1"/>
</dbReference>
<evidence type="ECO:0000256" key="1">
    <source>
        <dbReference type="ARBA" id="ARBA00022737"/>
    </source>
</evidence>
<evidence type="ECO:0000313" key="6">
    <source>
        <dbReference type="Proteomes" id="UP000016088"/>
    </source>
</evidence>
<dbReference type="CDD" id="cd07920">
    <property type="entry name" value="Pumilio"/>
    <property type="match status" value="1"/>
</dbReference>
<dbReference type="InterPro" id="IPR033712">
    <property type="entry name" value="Pumilio_RNA-bd"/>
</dbReference>
<dbReference type="OrthoDB" id="668540at2759"/>
<accession>S9PRQ4</accession>
<reference evidence="5 6" key="1">
    <citation type="journal article" date="2011" name="Science">
        <title>Comparative functional genomics of the fission yeasts.</title>
        <authorList>
            <person name="Rhind N."/>
            <person name="Chen Z."/>
            <person name="Yassour M."/>
            <person name="Thompson D.A."/>
            <person name="Haas B.J."/>
            <person name="Habib N."/>
            <person name="Wapinski I."/>
            <person name="Roy S."/>
            <person name="Lin M.F."/>
            <person name="Heiman D.I."/>
            <person name="Young S.K."/>
            <person name="Furuya K."/>
            <person name="Guo Y."/>
            <person name="Pidoux A."/>
            <person name="Chen H.M."/>
            <person name="Robbertse B."/>
            <person name="Goldberg J.M."/>
            <person name="Aoki K."/>
            <person name="Bayne E.H."/>
            <person name="Berlin A.M."/>
            <person name="Desjardins C.A."/>
            <person name="Dobbs E."/>
            <person name="Dukaj L."/>
            <person name="Fan L."/>
            <person name="FitzGerald M.G."/>
            <person name="French C."/>
            <person name="Gujja S."/>
            <person name="Hansen K."/>
            <person name="Keifenheim D."/>
            <person name="Levin J.Z."/>
            <person name="Mosher R.A."/>
            <person name="Mueller C.A."/>
            <person name="Pfiffner J."/>
            <person name="Priest M."/>
            <person name="Russ C."/>
            <person name="Smialowska A."/>
            <person name="Swoboda P."/>
            <person name="Sykes S.M."/>
            <person name="Vaughn M."/>
            <person name="Vengrova S."/>
            <person name="Yoder R."/>
            <person name="Zeng Q."/>
            <person name="Allshire R."/>
            <person name="Baulcombe D."/>
            <person name="Birren B.W."/>
            <person name="Brown W."/>
            <person name="Ekwall K."/>
            <person name="Kellis M."/>
            <person name="Leatherwood J."/>
            <person name="Levin H."/>
            <person name="Margalit H."/>
            <person name="Martienssen R."/>
            <person name="Nieduszynski C.A."/>
            <person name="Spatafora J.W."/>
            <person name="Friedman N."/>
            <person name="Dalgaard J.Z."/>
            <person name="Baumann P."/>
            <person name="Niki H."/>
            <person name="Regev A."/>
            <person name="Nusbaum C."/>
        </authorList>
    </citation>
    <scope>NUCLEOTIDE SEQUENCE [LARGE SCALE GENOMIC DNA]</scope>
    <source>
        <strain evidence="6">yFS286</strain>
    </source>
</reference>
<evidence type="ECO:0000256" key="2">
    <source>
        <dbReference type="PROSITE-ProRule" id="PRU00317"/>
    </source>
</evidence>
<evidence type="ECO:0000313" key="5">
    <source>
        <dbReference type="EMBL" id="EPX70642.1"/>
    </source>
</evidence>
<dbReference type="SMART" id="SM00025">
    <property type="entry name" value="Pumilio"/>
    <property type="match status" value="7"/>
</dbReference>
<keyword evidence="1" id="KW-0677">Repeat</keyword>
<keyword evidence="6" id="KW-1185">Reference proteome</keyword>
<sequence length="568" mass="65140">MPKGKEDTSDFKGLNHQLPDFRGKEEDMSQLASQIEYLECLVKEQQKQIASSAIEVQKKGDQVRDLQKRLTLEKKLFSTSPTIYNPEHLLPKSLSAEIEGVVPKDRELEDFDVATSFPRDGNYSDCKSQRKQIKTGLDQSFDNPPKLLLGLNKYKSNQRLNSQSTSSAWVPDHSVDPFSLGPPFLQPFAASSQAFYGSQSFKKGLENPARPANNVCTNKPQSNDSCKESETPEVSSHNYKWKSVIEQIIFRNDQSASLYLQQKLKSDDQKMKHALIQCILPFSYTLMTNKFGNFLIQKCLEQCDEQQLEGFAQQLMAHISELSTNAFGSHVVQKSFEIYPENFASSLINKLMEQLPETLMQRHSCHVWQKFLETRRKSCAIGTMDTFNEKLTGNWTQIAMSEMGSLVVQTIFENCKEQEKRPCLNEIIENTHSIISGQWGNWVIQHIIEHGSKDDQEIVFSDILRNVEFYSTNQYASKVVERALRMNNRTFFNDYIALITEPQDKWGRILLMDIASSQYGNYIVQHLLYAATPFQKRLLAELLRKHMVSLRGYKHGQKIALLVEKTKT</sequence>
<feature type="region of interest" description="Disordered" evidence="3">
    <location>
        <begin position="208"/>
        <end position="232"/>
    </location>
</feature>
<dbReference type="SUPFAM" id="SSF48371">
    <property type="entry name" value="ARM repeat"/>
    <property type="match status" value="1"/>
</dbReference>
<feature type="repeat" description="Pumilio" evidence="2">
    <location>
        <begin position="426"/>
        <end position="461"/>
    </location>
</feature>
<protein>
    <submittedName>
        <fullName evidence="5">Meiotic PUF family protein 1</fullName>
    </submittedName>
</protein>
<dbReference type="InterPro" id="IPR011989">
    <property type="entry name" value="ARM-like"/>
</dbReference>
<dbReference type="AlphaFoldDB" id="S9PRQ4"/>
<dbReference type="EMBL" id="KE503208">
    <property type="protein sequence ID" value="EPX70642.1"/>
    <property type="molecule type" value="Genomic_DNA"/>
</dbReference>
<dbReference type="GeneID" id="25033278"/>
<organism evidence="5 6">
    <name type="scientific">Schizosaccharomyces octosporus (strain yFS286)</name>
    <name type="common">Fission yeast</name>
    <name type="synonym">Octosporomyces octosporus</name>
    <dbReference type="NCBI Taxonomy" id="483514"/>
    <lineage>
        <taxon>Eukaryota</taxon>
        <taxon>Fungi</taxon>
        <taxon>Dikarya</taxon>
        <taxon>Ascomycota</taxon>
        <taxon>Taphrinomycotina</taxon>
        <taxon>Schizosaccharomycetes</taxon>
        <taxon>Schizosaccharomycetales</taxon>
        <taxon>Schizosaccharomycetaceae</taxon>
        <taxon>Schizosaccharomyces</taxon>
    </lineage>
</organism>
<feature type="domain" description="PUM-HD" evidence="4">
    <location>
        <begin position="217"/>
        <end position="567"/>
    </location>
</feature>
<dbReference type="PROSITE" id="PS50302">
    <property type="entry name" value="PUM"/>
    <property type="match status" value="4"/>
</dbReference>
<name>S9PRQ4_SCHOY</name>
<dbReference type="GO" id="GO:0010608">
    <property type="term" value="P:post-transcriptional regulation of gene expression"/>
    <property type="evidence" value="ECO:0007669"/>
    <property type="project" value="TreeGrafter"/>
</dbReference>
<dbReference type="eggNOG" id="KOG1488">
    <property type="taxonomic scope" value="Eukaryota"/>
</dbReference>
<dbReference type="RefSeq" id="XP_013020610.1">
    <property type="nucleotide sequence ID" value="XM_013165156.1"/>
</dbReference>
<dbReference type="GO" id="GO:0003730">
    <property type="term" value="F:mRNA 3'-UTR binding"/>
    <property type="evidence" value="ECO:0007669"/>
    <property type="project" value="TreeGrafter"/>
</dbReference>
<evidence type="ECO:0000256" key="3">
    <source>
        <dbReference type="SAM" id="MobiDB-lite"/>
    </source>
</evidence>
<dbReference type="InterPro" id="IPR033133">
    <property type="entry name" value="PUM-HD"/>
</dbReference>
<feature type="compositionally biased region" description="Basic and acidic residues" evidence="3">
    <location>
        <begin position="1"/>
        <end position="10"/>
    </location>
</feature>
<dbReference type="VEuPathDB" id="FungiDB:SOCG_04314"/>
<dbReference type="OMA" id="QTIFENC"/>
<dbReference type="PROSITE" id="PS50303">
    <property type="entry name" value="PUM_HD"/>
    <property type="match status" value="1"/>
</dbReference>
<dbReference type="Pfam" id="PF00806">
    <property type="entry name" value="PUF"/>
    <property type="match status" value="6"/>
</dbReference>
<dbReference type="InterPro" id="IPR016024">
    <property type="entry name" value="ARM-type_fold"/>
</dbReference>